<dbReference type="STRING" id="499555.BJL86_1664"/>
<dbReference type="AlphaFoldDB" id="A0A173LPF4"/>
<evidence type="ECO:0000256" key="5">
    <source>
        <dbReference type="ARBA" id="ARBA00022989"/>
    </source>
</evidence>
<evidence type="ECO:0000256" key="3">
    <source>
        <dbReference type="ARBA" id="ARBA00022475"/>
    </source>
</evidence>
<keyword evidence="10" id="KW-1185">Reference proteome</keyword>
<feature type="transmembrane region" description="Helical" evidence="7">
    <location>
        <begin position="95"/>
        <end position="125"/>
    </location>
</feature>
<dbReference type="GO" id="GO:0005886">
    <property type="term" value="C:plasma membrane"/>
    <property type="evidence" value="ECO:0007669"/>
    <property type="project" value="UniProtKB-SubCell"/>
</dbReference>
<dbReference type="Pfam" id="PF09335">
    <property type="entry name" value="VTT_dom"/>
    <property type="match status" value="1"/>
</dbReference>
<dbReference type="PANTHER" id="PTHR42709">
    <property type="entry name" value="ALKALINE PHOSPHATASE LIKE PROTEIN"/>
    <property type="match status" value="1"/>
</dbReference>
<keyword evidence="4 7" id="KW-0812">Transmembrane</keyword>
<keyword evidence="6 7" id="KW-0472">Membrane</keyword>
<reference evidence="9 10" key="1">
    <citation type="submission" date="2016-06" db="EMBL/GenBank/DDBJ databases">
        <title>Complete genome sequence of a saline-alkali tolerant type strain Dietzia timorensis ID05-A0528T.</title>
        <authorList>
            <person name="Wu X."/>
        </authorList>
    </citation>
    <scope>NUCLEOTIDE SEQUENCE [LARGE SCALE GENOMIC DNA]</scope>
    <source>
        <strain evidence="9 10">ID05-A0528</strain>
    </source>
</reference>
<evidence type="ECO:0000256" key="4">
    <source>
        <dbReference type="ARBA" id="ARBA00022692"/>
    </source>
</evidence>
<comment type="subcellular location">
    <subcellularLocation>
        <location evidence="1">Cell membrane</location>
        <topology evidence="1">Multi-pass membrane protein</topology>
    </subcellularLocation>
</comment>
<evidence type="ECO:0000256" key="1">
    <source>
        <dbReference type="ARBA" id="ARBA00004651"/>
    </source>
</evidence>
<name>A0A173LPF4_9ACTN</name>
<dbReference type="EMBL" id="CP015961">
    <property type="protein sequence ID" value="ANI92440.1"/>
    <property type="molecule type" value="Genomic_DNA"/>
</dbReference>
<dbReference type="RefSeq" id="WP_067471136.1">
    <property type="nucleotide sequence ID" value="NZ_CP015961.1"/>
</dbReference>
<evidence type="ECO:0000256" key="7">
    <source>
        <dbReference type="SAM" id="Phobius"/>
    </source>
</evidence>
<feature type="transmembrane region" description="Helical" evidence="7">
    <location>
        <begin position="60"/>
        <end position="83"/>
    </location>
</feature>
<evidence type="ECO:0000313" key="10">
    <source>
        <dbReference type="Proteomes" id="UP000186104"/>
    </source>
</evidence>
<evidence type="ECO:0000256" key="6">
    <source>
        <dbReference type="ARBA" id="ARBA00023136"/>
    </source>
</evidence>
<feature type="domain" description="VTT" evidence="8">
    <location>
        <begin position="10"/>
        <end position="115"/>
    </location>
</feature>
<comment type="similarity">
    <text evidence="2">Belongs to the DedA family.</text>
</comment>
<dbReference type="OrthoDB" id="3426404at2"/>
<evidence type="ECO:0000256" key="2">
    <source>
        <dbReference type="ARBA" id="ARBA00010792"/>
    </source>
</evidence>
<accession>A0A173LPF4</accession>
<evidence type="ECO:0000259" key="8">
    <source>
        <dbReference type="Pfam" id="PF09335"/>
    </source>
</evidence>
<proteinExistence type="inferred from homology"/>
<dbReference type="PANTHER" id="PTHR42709:SF6">
    <property type="entry name" value="UNDECAPRENYL PHOSPHATE TRANSPORTER A"/>
    <property type="match status" value="1"/>
</dbReference>
<keyword evidence="3" id="KW-1003">Cell membrane</keyword>
<dbReference type="InterPro" id="IPR032816">
    <property type="entry name" value="VTT_dom"/>
</dbReference>
<sequence>MEAIRDLPFALAFGILFVIVMLRANATYWLGRAADSGGRRSRRLQERLEGKAMDRARDIMATWGVAAVPLSFLTIGLQTAINFSAGAMRMPIRRYLPAVTVGSIIWATIYATAGTVLFTVIWNAINA</sequence>
<dbReference type="KEGG" id="dtm:BJL86_1664"/>
<protein>
    <recommendedName>
        <fullName evidence="8">VTT domain-containing protein</fullName>
    </recommendedName>
</protein>
<gene>
    <name evidence="9" type="ORF">BJL86_1664</name>
</gene>
<feature type="transmembrane region" description="Helical" evidence="7">
    <location>
        <begin position="7"/>
        <end position="30"/>
    </location>
</feature>
<dbReference type="InterPro" id="IPR051311">
    <property type="entry name" value="DedA_domain"/>
</dbReference>
<dbReference type="Proteomes" id="UP000186104">
    <property type="component" value="Chromosome"/>
</dbReference>
<organism evidence="9 10">
    <name type="scientific">Dietzia timorensis</name>
    <dbReference type="NCBI Taxonomy" id="499555"/>
    <lineage>
        <taxon>Bacteria</taxon>
        <taxon>Bacillati</taxon>
        <taxon>Actinomycetota</taxon>
        <taxon>Actinomycetes</taxon>
        <taxon>Mycobacteriales</taxon>
        <taxon>Dietziaceae</taxon>
        <taxon>Dietzia</taxon>
    </lineage>
</organism>
<evidence type="ECO:0000313" key="9">
    <source>
        <dbReference type="EMBL" id="ANI92440.1"/>
    </source>
</evidence>
<keyword evidence="5 7" id="KW-1133">Transmembrane helix</keyword>